<reference evidence="2" key="1">
    <citation type="submission" date="2017-05" db="EMBL/GenBank/DDBJ databases">
        <title>The Genome Sequence of Enterococcus sp. 9E7_DIV0242.</title>
        <authorList>
            <consortium name="The Broad Institute Genomics Platform"/>
            <consortium name="The Broad Institute Genomic Center for Infectious Diseases"/>
            <person name="Earl A."/>
            <person name="Manson A."/>
            <person name="Schwartman J."/>
            <person name="Gilmore M."/>
            <person name="Abouelleil A."/>
            <person name="Cao P."/>
            <person name="Chapman S."/>
            <person name="Cusick C."/>
            <person name="Shea T."/>
            <person name="Young S."/>
            <person name="Neafsey D."/>
            <person name="Nusbaum C."/>
            <person name="Birren B."/>
        </authorList>
    </citation>
    <scope>NUCLEOTIDE SEQUENCE [LARGE SCALE GENOMIC DNA]</scope>
    <source>
        <strain evidence="2">9E7_DIV0242</strain>
    </source>
</reference>
<dbReference type="InterPro" id="IPR036388">
    <property type="entry name" value="WH-like_DNA-bd_sf"/>
</dbReference>
<dbReference type="Gene3D" id="1.10.10.10">
    <property type="entry name" value="Winged helix-like DNA-binding domain superfamily/Winged helix DNA-binding domain"/>
    <property type="match status" value="1"/>
</dbReference>
<evidence type="ECO:0000313" key="2">
    <source>
        <dbReference type="EMBL" id="OTP15726.1"/>
    </source>
</evidence>
<evidence type="ECO:0000259" key="1">
    <source>
        <dbReference type="Pfam" id="PF05043"/>
    </source>
</evidence>
<reference evidence="3" key="3">
    <citation type="submission" date="2024-03" db="EMBL/GenBank/DDBJ databases">
        <title>The Genome Sequence of Enterococcus sp. DIV0242b.</title>
        <authorList>
            <consortium name="The Broad Institute Genomics Platform"/>
            <consortium name="The Broad Institute Microbial Omics Core"/>
            <consortium name="The Broad Institute Genomic Center for Infectious Diseases"/>
            <person name="Earl A."/>
            <person name="Manson A."/>
            <person name="Gilmore M."/>
            <person name="Schwartman J."/>
            <person name="Shea T."/>
            <person name="Abouelleil A."/>
            <person name="Cao P."/>
            <person name="Chapman S."/>
            <person name="Cusick C."/>
            <person name="Young S."/>
            <person name="Neafsey D."/>
            <person name="Nusbaum C."/>
            <person name="Birren B."/>
        </authorList>
    </citation>
    <scope>NUCLEOTIDE SEQUENCE</scope>
    <source>
        <strain evidence="3">9E7_DIV0242</strain>
    </source>
</reference>
<organism evidence="2">
    <name type="scientific">Candidatus Enterococcus clewellii</name>
    <dbReference type="NCBI Taxonomy" id="1834193"/>
    <lineage>
        <taxon>Bacteria</taxon>
        <taxon>Bacillati</taxon>
        <taxon>Bacillota</taxon>
        <taxon>Bacilli</taxon>
        <taxon>Lactobacillales</taxon>
        <taxon>Enterococcaceae</taxon>
        <taxon>Enterococcus</taxon>
    </lineage>
</organism>
<reference evidence="3" key="2">
    <citation type="submission" date="2017-05" db="EMBL/GenBank/DDBJ databases">
        <authorList>
            <consortium name="The Broad Institute Genomics Platform"/>
            <consortium name="The Broad Institute Genomic Center for Infectious Diseases"/>
            <person name="Earl A."/>
            <person name="Manson A."/>
            <person name="Schwartman J."/>
            <person name="Gilmore M."/>
            <person name="Abouelleil A."/>
            <person name="Cao P."/>
            <person name="Chapman S."/>
            <person name="Cusick C."/>
            <person name="Shea T."/>
            <person name="Young S."/>
            <person name="Neafsey D."/>
            <person name="Nusbaum C."/>
            <person name="Birren B."/>
        </authorList>
    </citation>
    <scope>NUCLEOTIDE SEQUENCE</scope>
    <source>
        <strain evidence="3">9E7_DIV0242</strain>
    </source>
</reference>
<proteinExistence type="predicted"/>
<dbReference type="OrthoDB" id="2183236at2"/>
<accession>A0A242K677</accession>
<dbReference type="AlphaFoldDB" id="A0A242K677"/>
<dbReference type="EMBL" id="CP147247">
    <property type="protein sequence ID" value="WYJ92041.1"/>
    <property type="molecule type" value="Genomic_DNA"/>
</dbReference>
<dbReference type="EMBL" id="NGMM01000003">
    <property type="protein sequence ID" value="OTP15726.1"/>
    <property type="molecule type" value="Genomic_DNA"/>
</dbReference>
<name>A0A242K677_9ENTE</name>
<dbReference type="Proteomes" id="UP000195141">
    <property type="component" value="Chromosome"/>
</dbReference>
<keyword evidence="4" id="KW-1185">Reference proteome</keyword>
<dbReference type="RefSeq" id="WP_086349021.1">
    <property type="nucleotide sequence ID" value="NZ_CP147247.1"/>
</dbReference>
<sequence>MFEKLILEEVTKRKLTLFNLLVQLPDDYYSINFLENNLDYSYSRVSYLLELIQQDLDDIKQEPVAFITDQGIHYDRTISYDQYYQYLITQSIPYLLILSIVYYPKDTLDDFCRKNFLSKASVIRKSKPLNDYLKHFGIKLNISQLKLSGEERIIRIVLYTLIWFTSQSVNLPKANINVDYKAVIDHISPCFPESHSYSATKQICLMLDIVYLRITNGYVLKDKIKISSYVPMSLQRGKVFFDAIVKDPVVMEAECQFSALLLTISPNFYTEADPRFPLLQLYLETEDNQATTLFHEFWAFLEQEYSLSLLDHKVLYGNIANILFPVIIFKKTLPGILTINAKSSFLQNKYFLELFGSFKTFFKKVSKRKNYGWITEYISQLATAFALLLYPTWENLQTNRTIKVGLIAESNYLLTQQLINYLDEFVFVELGSMTDSCTDFDLIVATSSYLLPEYCPVPKFVFRYSLDNHRQFIDLYQTLKEVQMNKNAHEKNKKS</sequence>
<evidence type="ECO:0000313" key="3">
    <source>
        <dbReference type="EMBL" id="WYJ92041.1"/>
    </source>
</evidence>
<gene>
    <name evidence="2" type="ORF">A5888_001940</name>
    <name evidence="3" type="ORF">A5888_003814</name>
</gene>
<feature type="domain" description="Mga helix-turn-helix" evidence="1">
    <location>
        <begin position="78"/>
        <end position="161"/>
    </location>
</feature>
<dbReference type="InterPro" id="IPR007737">
    <property type="entry name" value="Mga_HTH"/>
</dbReference>
<dbReference type="Pfam" id="PF05043">
    <property type="entry name" value="Mga"/>
    <property type="match status" value="1"/>
</dbReference>
<protein>
    <recommendedName>
        <fullName evidence="1">Mga helix-turn-helix domain-containing protein</fullName>
    </recommendedName>
</protein>
<evidence type="ECO:0000313" key="4">
    <source>
        <dbReference type="Proteomes" id="UP000195141"/>
    </source>
</evidence>